<comment type="caution">
    <text evidence="2">The sequence shown here is derived from an EMBL/GenBank/DDBJ whole genome shotgun (WGS) entry which is preliminary data.</text>
</comment>
<proteinExistence type="predicted"/>
<organism evidence="2 3">
    <name type="scientific">Phialemonium thermophilum</name>
    <dbReference type="NCBI Taxonomy" id="223376"/>
    <lineage>
        <taxon>Eukaryota</taxon>
        <taxon>Fungi</taxon>
        <taxon>Dikarya</taxon>
        <taxon>Ascomycota</taxon>
        <taxon>Pezizomycotina</taxon>
        <taxon>Sordariomycetes</taxon>
        <taxon>Sordariomycetidae</taxon>
        <taxon>Cephalothecales</taxon>
        <taxon>Cephalothecaceae</taxon>
        <taxon>Phialemonium</taxon>
    </lineage>
</organism>
<dbReference type="Proteomes" id="UP001586593">
    <property type="component" value="Unassembled WGS sequence"/>
</dbReference>
<sequence length="173" mass="19396">MAIHSETLRTSLDANKADTVRASTDMVGPGKNWKRTENVTRKDNGGKRVSQPNRDIFRSPEKQALFTPYHRYLGMETLKHIKERSGWQGEKGVFLADSAISRLGTKIQTNGLLRDWIMSITILLIDAPPQRLSYLAEPSQDMIHQSNQKLPSCSMEVLGGLAESKLVGILVRH</sequence>
<protein>
    <submittedName>
        <fullName evidence="2">Uncharacterized protein</fullName>
    </submittedName>
</protein>
<accession>A0ABR3WHC5</accession>
<evidence type="ECO:0000313" key="3">
    <source>
        <dbReference type="Proteomes" id="UP001586593"/>
    </source>
</evidence>
<evidence type="ECO:0000256" key="1">
    <source>
        <dbReference type="SAM" id="MobiDB-lite"/>
    </source>
</evidence>
<gene>
    <name evidence="2" type="ORF">VTK73DRAFT_6985</name>
</gene>
<dbReference type="EMBL" id="JAZHXJ010000414">
    <property type="protein sequence ID" value="KAL1861665.1"/>
    <property type="molecule type" value="Genomic_DNA"/>
</dbReference>
<feature type="region of interest" description="Disordered" evidence="1">
    <location>
        <begin position="1"/>
        <end position="53"/>
    </location>
</feature>
<evidence type="ECO:0000313" key="2">
    <source>
        <dbReference type="EMBL" id="KAL1861665.1"/>
    </source>
</evidence>
<keyword evidence="3" id="KW-1185">Reference proteome</keyword>
<reference evidence="2 3" key="1">
    <citation type="journal article" date="2024" name="Commun. Biol.">
        <title>Comparative genomic analysis of thermophilic fungi reveals convergent evolutionary adaptations and gene losses.</title>
        <authorList>
            <person name="Steindorff A.S."/>
            <person name="Aguilar-Pontes M.V."/>
            <person name="Robinson A.J."/>
            <person name="Andreopoulos B."/>
            <person name="LaButti K."/>
            <person name="Kuo A."/>
            <person name="Mondo S."/>
            <person name="Riley R."/>
            <person name="Otillar R."/>
            <person name="Haridas S."/>
            <person name="Lipzen A."/>
            <person name="Grimwood J."/>
            <person name="Schmutz J."/>
            <person name="Clum A."/>
            <person name="Reid I.D."/>
            <person name="Moisan M.C."/>
            <person name="Butler G."/>
            <person name="Nguyen T.T.M."/>
            <person name="Dewar K."/>
            <person name="Conant G."/>
            <person name="Drula E."/>
            <person name="Henrissat B."/>
            <person name="Hansel C."/>
            <person name="Singer S."/>
            <person name="Hutchinson M.I."/>
            <person name="de Vries R.P."/>
            <person name="Natvig D.O."/>
            <person name="Powell A.J."/>
            <person name="Tsang A."/>
            <person name="Grigoriev I.V."/>
        </authorList>
    </citation>
    <scope>NUCLEOTIDE SEQUENCE [LARGE SCALE GENOMIC DNA]</scope>
    <source>
        <strain evidence="2 3">ATCC 24622</strain>
    </source>
</reference>
<name>A0ABR3WHC5_9PEZI</name>
<feature type="compositionally biased region" description="Basic and acidic residues" evidence="1">
    <location>
        <begin position="34"/>
        <end position="46"/>
    </location>
</feature>